<dbReference type="WBParaSite" id="NBR_0000910201-mRNA-1">
    <property type="protein sequence ID" value="NBR_0000910201-mRNA-1"/>
    <property type="gene ID" value="NBR_0000910201"/>
</dbReference>
<name>A0A0N4Y0N0_NIPBR</name>
<sequence>MLLMQHAVERHLQCGGMLQLFLLPFELCREDDWRYIGTVCRKMAECVPQKGRRHRQTVAMLYVPEPARTPVEPQPSMPTDIKSAEKKPRQGFDAYYLKDLKGKRKEFDHLVKKTGIRHNKSQESRSRGGRH</sequence>
<evidence type="ECO:0000256" key="1">
    <source>
        <dbReference type="SAM" id="MobiDB-lite"/>
    </source>
</evidence>
<accession>A0A0N4Y0N0</accession>
<evidence type="ECO:0000313" key="2">
    <source>
        <dbReference type="EMBL" id="VDL72692.1"/>
    </source>
</evidence>
<protein>
    <submittedName>
        <fullName evidence="4">RRP7 domain-containing protein</fullName>
    </submittedName>
</protein>
<dbReference type="Proteomes" id="UP000271162">
    <property type="component" value="Unassembled WGS sequence"/>
</dbReference>
<feature type="compositionally biased region" description="Basic and acidic residues" evidence="1">
    <location>
        <begin position="120"/>
        <end position="131"/>
    </location>
</feature>
<keyword evidence="3" id="KW-1185">Reference proteome</keyword>
<evidence type="ECO:0000313" key="4">
    <source>
        <dbReference type="WBParaSite" id="NBR_0000910201-mRNA-1"/>
    </source>
</evidence>
<dbReference type="EMBL" id="UYSL01020092">
    <property type="protein sequence ID" value="VDL72692.1"/>
    <property type="molecule type" value="Genomic_DNA"/>
</dbReference>
<dbReference type="AlphaFoldDB" id="A0A0N4Y0N0"/>
<gene>
    <name evidence="2" type="ORF">NBR_LOCUS9103</name>
</gene>
<evidence type="ECO:0000313" key="3">
    <source>
        <dbReference type="Proteomes" id="UP000271162"/>
    </source>
</evidence>
<feature type="region of interest" description="Disordered" evidence="1">
    <location>
        <begin position="64"/>
        <end position="87"/>
    </location>
</feature>
<reference evidence="2 3" key="2">
    <citation type="submission" date="2018-11" db="EMBL/GenBank/DDBJ databases">
        <authorList>
            <consortium name="Pathogen Informatics"/>
        </authorList>
    </citation>
    <scope>NUCLEOTIDE SEQUENCE [LARGE SCALE GENOMIC DNA]</scope>
</reference>
<reference evidence="4" key="1">
    <citation type="submission" date="2017-02" db="UniProtKB">
        <authorList>
            <consortium name="WormBaseParasite"/>
        </authorList>
    </citation>
    <scope>IDENTIFICATION</scope>
</reference>
<proteinExistence type="predicted"/>
<feature type="region of interest" description="Disordered" evidence="1">
    <location>
        <begin position="109"/>
        <end position="131"/>
    </location>
</feature>
<organism evidence="4">
    <name type="scientific">Nippostrongylus brasiliensis</name>
    <name type="common">Rat hookworm</name>
    <dbReference type="NCBI Taxonomy" id="27835"/>
    <lineage>
        <taxon>Eukaryota</taxon>
        <taxon>Metazoa</taxon>
        <taxon>Ecdysozoa</taxon>
        <taxon>Nematoda</taxon>
        <taxon>Chromadorea</taxon>
        <taxon>Rhabditida</taxon>
        <taxon>Rhabditina</taxon>
        <taxon>Rhabditomorpha</taxon>
        <taxon>Strongyloidea</taxon>
        <taxon>Heligmosomidae</taxon>
        <taxon>Nippostrongylus</taxon>
    </lineage>
</organism>